<dbReference type="AlphaFoldDB" id="A0A5C7AUG8"/>
<dbReference type="InterPro" id="IPR050834">
    <property type="entry name" value="Glycosyltransf_2"/>
</dbReference>
<dbReference type="EMBL" id="VOSC01000019">
    <property type="protein sequence ID" value="TXE12041.1"/>
    <property type="molecule type" value="Genomic_DNA"/>
</dbReference>
<proteinExistence type="predicted"/>
<name>A0A5C7AUG8_9FLAO</name>
<sequence>MKTPLISVVLPVYNVAPFIREAIDSVLNQTVQDFEVLVIDDCSTDDTLKVVKDFKDDRIRIIEKQQNKGLIDSLNIGFKEAKGQYIARMDGDDINVLNRFEKQLHVLKNNPNIKACGCWLQQFGNVNRTIKHKEFHDEIVARMLLHCSMSMGAVMLERKAVSEYKFDISRVHVEDYDFWARIAWSCKFYNIQEVLYYYRVHNNQVTHVHKVFQIKADIPIKLFLFKKLKYNTELYSDELITKMLLLNQYIEVNEVKLFFDWLKVLSKLNIKQQVYSQKELLTVLQSILRVSVFYFYFKKNVVGIDKKWRKQLFFKLPRKEMLFVTKLKVREIKKRLLS</sequence>
<dbReference type="OrthoDB" id="6307329at2"/>
<dbReference type="InterPro" id="IPR029044">
    <property type="entry name" value="Nucleotide-diphossugar_trans"/>
</dbReference>
<keyword evidence="2" id="KW-0808">Transferase</keyword>
<dbReference type="Gene3D" id="3.90.550.10">
    <property type="entry name" value="Spore Coat Polysaccharide Biosynthesis Protein SpsA, Chain A"/>
    <property type="match status" value="1"/>
</dbReference>
<comment type="caution">
    <text evidence="2">The sequence shown here is derived from an EMBL/GenBank/DDBJ whole genome shotgun (WGS) entry which is preliminary data.</text>
</comment>
<dbReference type="RefSeq" id="WP_147134203.1">
    <property type="nucleotide sequence ID" value="NZ_VOSC01000019.1"/>
</dbReference>
<evidence type="ECO:0000313" key="2">
    <source>
        <dbReference type="EMBL" id="TXE12041.1"/>
    </source>
</evidence>
<dbReference type="PANTHER" id="PTHR43685">
    <property type="entry name" value="GLYCOSYLTRANSFERASE"/>
    <property type="match status" value="1"/>
</dbReference>
<keyword evidence="3" id="KW-1185">Reference proteome</keyword>
<dbReference type="PANTHER" id="PTHR43685:SF10">
    <property type="entry name" value="LACTO-N-NEOTETRAOSE BIOSYNTHESIS GLYCOSYL TRANSFERASE LGTA"/>
    <property type="match status" value="1"/>
</dbReference>
<organism evidence="2 3">
    <name type="scientific">Seonamhaeicola algicola</name>
    <dbReference type="NCBI Taxonomy" id="1719036"/>
    <lineage>
        <taxon>Bacteria</taxon>
        <taxon>Pseudomonadati</taxon>
        <taxon>Bacteroidota</taxon>
        <taxon>Flavobacteriia</taxon>
        <taxon>Flavobacteriales</taxon>
        <taxon>Flavobacteriaceae</taxon>
    </lineage>
</organism>
<feature type="domain" description="Glycosyltransferase 2-like" evidence="1">
    <location>
        <begin position="7"/>
        <end position="135"/>
    </location>
</feature>
<evidence type="ECO:0000313" key="3">
    <source>
        <dbReference type="Proteomes" id="UP000321790"/>
    </source>
</evidence>
<dbReference type="InterPro" id="IPR001173">
    <property type="entry name" value="Glyco_trans_2-like"/>
</dbReference>
<dbReference type="Pfam" id="PF00535">
    <property type="entry name" value="Glycos_transf_2"/>
    <property type="match status" value="1"/>
</dbReference>
<gene>
    <name evidence="2" type="ORF">FUA26_08235</name>
</gene>
<dbReference type="GO" id="GO:0016740">
    <property type="term" value="F:transferase activity"/>
    <property type="evidence" value="ECO:0007669"/>
    <property type="project" value="UniProtKB-KW"/>
</dbReference>
<accession>A0A5C7AUG8</accession>
<dbReference type="SUPFAM" id="SSF53448">
    <property type="entry name" value="Nucleotide-diphospho-sugar transferases"/>
    <property type="match status" value="1"/>
</dbReference>
<reference evidence="3" key="1">
    <citation type="submission" date="2019-08" db="EMBL/GenBank/DDBJ databases">
        <title>Seonamhaeicola sediminis sp. nov., isolated from marine sediment.</title>
        <authorList>
            <person name="Cao W.R."/>
        </authorList>
    </citation>
    <scope>NUCLEOTIDE SEQUENCE [LARGE SCALE GENOMIC DNA]</scope>
    <source>
        <strain evidence="3">Gy8</strain>
    </source>
</reference>
<dbReference type="Proteomes" id="UP000321790">
    <property type="component" value="Unassembled WGS sequence"/>
</dbReference>
<evidence type="ECO:0000259" key="1">
    <source>
        <dbReference type="Pfam" id="PF00535"/>
    </source>
</evidence>
<protein>
    <submittedName>
        <fullName evidence="2">Glycosyltransferase</fullName>
    </submittedName>
</protein>